<reference evidence="8" key="1">
    <citation type="submission" date="2025-08" db="UniProtKB">
        <authorList>
            <consortium name="RefSeq"/>
        </authorList>
    </citation>
    <scope>IDENTIFICATION</scope>
    <source>
        <tissue evidence="8">Muscle</tissue>
    </source>
</reference>
<feature type="domain" description="Glycoside hydrolase family 20 catalytic" evidence="6">
    <location>
        <begin position="175"/>
        <end position="322"/>
    </location>
</feature>
<dbReference type="InterPro" id="IPR017853">
    <property type="entry name" value="GH"/>
</dbReference>
<dbReference type="InterPro" id="IPR038901">
    <property type="entry name" value="HEXDC-like"/>
</dbReference>
<dbReference type="Proteomes" id="UP000694941">
    <property type="component" value="Unplaced"/>
</dbReference>
<feature type="transmembrane region" description="Helical" evidence="5">
    <location>
        <begin position="20"/>
        <end position="40"/>
    </location>
</feature>
<proteinExistence type="inferred from homology"/>
<keyword evidence="5" id="KW-1133">Transmembrane helix</keyword>
<evidence type="ECO:0000313" key="8">
    <source>
        <dbReference type="RefSeq" id="XP_022246186.1"/>
    </source>
</evidence>
<name>A0ABM1SRD0_LIMPO</name>
<dbReference type="RefSeq" id="XP_022246186.1">
    <property type="nucleotide sequence ID" value="XM_022390478.1"/>
</dbReference>
<evidence type="ECO:0000256" key="2">
    <source>
        <dbReference type="ARBA" id="ARBA00006285"/>
    </source>
</evidence>
<keyword evidence="4" id="KW-0378">Hydrolase</keyword>
<dbReference type="GeneID" id="106463070"/>
<dbReference type="Gene3D" id="3.20.20.80">
    <property type="entry name" value="Glycosidases"/>
    <property type="match status" value="1"/>
</dbReference>
<accession>A0ABM1SRD0</accession>
<dbReference type="CDD" id="cd06565">
    <property type="entry name" value="GH20_GcnA-like"/>
    <property type="match status" value="1"/>
</dbReference>
<keyword evidence="5" id="KW-0472">Membrane</keyword>
<dbReference type="PANTHER" id="PTHR21040:SF8">
    <property type="entry name" value="BCDNA.GH04120"/>
    <property type="match status" value="1"/>
</dbReference>
<evidence type="ECO:0000256" key="1">
    <source>
        <dbReference type="ARBA" id="ARBA00001231"/>
    </source>
</evidence>
<protein>
    <recommendedName>
        <fullName evidence="3">beta-N-acetylhexosaminidase</fullName>
        <ecNumber evidence="3">3.2.1.52</ecNumber>
    </recommendedName>
</protein>
<evidence type="ECO:0000313" key="7">
    <source>
        <dbReference type="Proteomes" id="UP000694941"/>
    </source>
</evidence>
<keyword evidence="7" id="KW-1185">Reference proteome</keyword>
<comment type="similarity">
    <text evidence="2">Belongs to the glycosyl hydrolase 20 family.</text>
</comment>
<sequence length="607" mass="71038">MKYTRFHSFCRRRRISPLVLMIVAIFLCTVVTTICFYYLVSSFLTSYTAERIESLYKMAKSLKYLQDKRKSTGFQIGKTSEFGDLFRFNDISLNRPEEQLGKKSDVDFLKQQFASASFVSSFSPQMRIVHLDLKGAPPKISYFKEIFPMLRRCGATGLLVEYEDMFPFWGELSNVPAKNAYKKKDINQFLKLANENNLEIIPLIQTFGHLEFLLKLEEYRSLREVLEYPQALCPSENRSLEVVKLMIGQVLALHPRIRWLHIGSDEVFHLGYCDKCKKRARQEFQGEFRGLFASHVKSVADYVKRTYTVQPIVWDDMFRKFSISEFRNYGLDKGIVEPMIWVYVKEIDNFITPYTWKTYSQVFPRIWAASAFKGAFGEKEFIPNTRKHMENNIAWLEVLRRESINFDKIQGIALTGWQRYDHFAVLCELLPAALPSLALSMMTVANGKADHGLFEKLPETLGCNMPPMIDLNLLFADPILINLSSCKFAGQEIFNVMKTFYMFNVQFTEYLRQLEGNGWMTTYHVSHNFSSPWRLSEATQSQDYFENSLEQLKIRAQKALSQVYDTYTIEEWCEQNMKPLELKLTNIRHKKENLSKRTVWPRRPLNQ</sequence>
<evidence type="ECO:0000256" key="4">
    <source>
        <dbReference type="ARBA" id="ARBA00022801"/>
    </source>
</evidence>
<dbReference type="EC" id="3.2.1.52" evidence="3"/>
<dbReference type="Pfam" id="PF00728">
    <property type="entry name" value="Glyco_hydro_20"/>
    <property type="match status" value="1"/>
</dbReference>
<comment type="catalytic activity">
    <reaction evidence="1">
        <text>Hydrolysis of terminal non-reducing N-acetyl-D-hexosamine residues in N-acetyl-beta-D-hexosaminides.</text>
        <dbReference type="EC" id="3.2.1.52"/>
    </reaction>
</comment>
<dbReference type="InterPro" id="IPR015883">
    <property type="entry name" value="Glyco_hydro_20_cat"/>
</dbReference>
<keyword evidence="5" id="KW-0812">Transmembrane</keyword>
<gene>
    <name evidence="8" type="primary">LOC106463070</name>
</gene>
<dbReference type="SUPFAM" id="SSF51445">
    <property type="entry name" value="(Trans)glycosidases"/>
    <property type="match status" value="1"/>
</dbReference>
<evidence type="ECO:0000259" key="6">
    <source>
        <dbReference type="Pfam" id="PF00728"/>
    </source>
</evidence>
<organism evidence="7 8">
    <name type="scientific">Limulus polyphemus</name>
    <name type="common">Atlantic horseshoe crab</name>
    <dbReference type="NCBI Taxonomy" id="6850"/>
    <lineage>
        <taxon>Eukaryota</taxon>
        <taxon>Metazoa</taxon>
        <taxon>Ecdysozoa</taxon>
        <taxon>Arthropoda</taxon>
        <taxon>Chelicerata</taxon>
        <taxon>Merostomata</taxon>
        <taxon>Xiphosura</taxon>
        <taxon>Limulidae</taxon>
        <taxon>Limulus</taxon>
    </lineage>
</organism>
<evidence type="ECO:0000256" key="3">
    <source>
        <dbReference type="ARBA" id="ARBA00012663"/>
    </source>
</evidence>
<evidence type="ECO:0000256" key="5">
    <source>
        <dbReference type="SAM" id="Phobius"/>
    </source>
</evidence>
<dbReference type="PANTHER" id="PTHR21040">
    <property type="entry name" value="BCDNA.GH04120"/>
    <property type="match status" value="1"/>
</dbReference>